<keyword evidence="4" id="KW-0408">Iron</keyword>
<keyword evidence="1" id="KW-0004">4Fe-4S</keyword>
<proteinExistence type="predicted"/>
<feature type="transmembrane region" description="Helical" evidence="6">
    <location>
        <begin position="6"/>
        <end position="26"/>
    </location>
</feature>
<evidence type="ECO:0000313" key="7">
    <source>
        <dbReference type="EMBL" id="SFE36054.1"/>
    </source>
</evidence>
<dbReference type="Pfam" id="PF12831">
    <property type="entry name" value="FAD_oxidored"/>
    <property type="match status" value="1"/>
</dbReference>
<dbReference type="GO" id="GO:0016491">
    <property type="term" value="F:oxidoreductase activity"/>
    <property type="evidence" value="ECO:0007669"/>
    <property type="project" value="UniProtKB-KW"/>
</dbReference>
<sequence>MLKTKYKMLTIVALAFLMLIGCYYLYKFKVASIDRLSIDRVQAPFTKVESVETVKSSYDLIVVGTDPEGIMAAVSGARNGLKVLLLEGRDRDILGGLMTLGGLNTLDLNYSPNQPWYYRYLHKSKFLNEGLFQEWFDQVEGSSVDTHTAANVFYQMIKQEQNIDLLMHVQKMEPILQQSGENMQLTGLAITKPDGATEKVEAKVVIDASQDADIAAASGVPYSIGRQDIGEGKAKMAATLVFRMDHVTNEAWRNFKGLEGLGLDSTSIWGFGDARKYPPSDPNKVKIRSLNIGRENNETILFNTMQIYGVDPLDPESVARGMEVGKKEAPLIVDYLKKTYPEFANMNYAGTASELYIRESRHIYGEYRLTLADVLENRDKWDAIAYGSYDVDIQSINYSDVGTIMLSPMQYGVPFRSLVPLKVDGLLVVGRSASFDTIPHGSARVIPLGMATAEAAGAAASLAISNDMTVRELSQSTKLISKLRKKLVKQGMDLTYEKFDQPAYMKHKDYKGLVTAASMYMTSGSYSNEAWDLDGTMSIGRYLNKLRTLKKAHPDQFPGFPDGAVKDMKDLLTGPLTLEQAGYMLALTAGLDTTRETALKDLVSRGWISEEIIGQMLNVEELTNGDTYMMFYDILKNGFGIVYE</sequence>
<name>A0A1I1ZW94_9BACL</name>
<dbReference type="Gene3D" id="3.50.50.60">
    <property type="entry name" value="FAD/NAD(P)-binding domain"/>
    <property type="match status" value="1"/>
</dbReference>
<keyword evidence="6" id="KW-0812">Transmembrane</keyword>
<protein>
    <submittedName>
        <fullName evidence="7">FAD dependent oxidoreductase</fullName>
    </submittedName>
</protein>
<keyword evidence="6" id="KW-1133">Transmembrane helix</keyword>
<keyword evidence="2" id="KW-0479">Metal-binding</keyword>
<dbReference type="InterPro" id="IPR036188">
    <property type="entry name" value="FAD/NAD-bd_sf"/>
</dbReference>
<evidence type="ECO:0000256" key="3">
    <source>
        <dbReference type="ARBA" id="ARBA00023002"/>
    </source>
</evidence>
<dbReference type="RefSeq" id="WP_143088409.1">
    <property type="nucleotide sequence ID" value="NZ_FONN01000002.1"/>
</dbReference>
<evidence type="ECO:0000256" key="5">
    <source>
        <dbReference type="ARBA" id="ARBA00023014"/>
    </source>
</evidence>
<keyword evidence="8" id="KW-1185">Reference proteome</keyword>
<reference evidence="8" key="1">
    <citation type="submission" date="2016-10" db="EMBL/GenBank/DDBJ databases">
        <authorList>
            <person name="Varghese N."/>
            <person name="Submissions S."/>
        </authorList>
    </citation>
    <scope>NUCLEOTIDE SEQUENCE [LARGE SCALE GENOMIC DNA]</scope>
    <source>
        <strain evidence="8">CGMCC 1.10223</strain>
    </source>
</reference>
<dbReference type="EMBL" id="FONN01000002">
    <property type="protein sequence ID" value="SFE36054.1"/>
    <property type="molecule type" value="Genomic_DNA"/>
</dbReference>
<dbReference type="AlphaFoldDB" id="A0A1I1ZW94"/>
<evidence type="ECO:0000256" key="6">
    <source>
        <dbReference type="SAM" id="Phobius"/>
    </source>
</evidence>
<dbReference type="GO" id="GO:0051539">
    <property type="term" value="F:4 iron, 4 sulfur cluster binding"/>
    <property type="evidence" value="ECO:0007669"/>
    <property type="project" value="UniProtKB-KW"/>
</dbReference>
<evidence type="ECO:0000256" key="4">
    <source>
        <dbReference type="ARBA" id="ARBA00023004"/>
    </source>
</evidence>
<dbReference type="Proteomes" id="UP000183410">
    <property type="component" value="Unassembled WGS sequence"/>
</dbReference>
<accession>A0A1I1ZW94</accession>
<organism evidence="7 8">
    <name type="scientific">Paenibacillus algorifonticola</name>
    <dbReference type="NCBI Taxonomy" id="684063"/>
    <lineage>
        <taxon>Bacteria</taxon>
        <taxon>Bacillati</taxon>
        <taxon>Bacillota</taxon>
        <taxon>Bacilli</taxon>
        <taxon>Bacillales</taxon>
        <taxon>Paenibacillaceae</taxon>
        <taxon>Paenibacillus</taxon>
    </lineage>
</organism>
<keyword evidence="5" id="KW-0411">Iron-sulfur</keyword>
<dbReference type="GO" id="GO:0046872">
    <property type="term" value="F:metal ion binding"/>
    <property type="evidence" value="ECO:0007669"/>
    <property type="project" value="UniProtKB-KW"/>
</dbReference>
<dbReference type="PANTHER" id="PTHR43498:SF1">
    <property type="entry name" value="COB--COM HETERODISULFIDE REDUCTASE IRON-SULFUR SUBUNIT A"/>
    <property type="match status" value="1"/>
</dbReference>
<dbReference type="PANTHER" id="PTHR43498">
    <property type="entry name" value="FERREDOXIN:COB-COM HETERODISULFIDE REDUCTASE SUBUNIT A"/>
    <property type="match status" value="1"/>
</dbReference>
<dbReference type="InterPro" id="IPR039650">
    <property type="entry name" value="HdrA-like"/>
</dbReference>
<evidence type="ECO:0000256" key="2">
    <source>
        <dbReference type="ARBA" id="ARBA00022723"/>
    </source>
</evidence>
<evidence type="ECO:0000313" key="8">
    <source>
        <dbReference type="Proteomes" id="UP000183410"/>
    </source>
</evidence>
<gene>
    <name evidence="7" type="ORF">SAMN04487969_102130</name>
</gene>
<evidence type="ECO:0000256" key="1">
    <source>
        <dbReference type="ARBA" id="ARBA00022485"/>
    </source>
</evidence>
<keyword evidence="6" id="KW-0472">Membrane</keyword>
<dbReference type="OrthoDB" id="9777740at2"/>
<keyword evidence="3" id="KW-0560">Oxidoreductase</keyword>
<dbReference type="PROSITE" id="PS51257">
    <property type="entry name" value="PROKAR_LIPOPROTEIN"/>
    <property type="match status" value="1"/>
</dbReference>
<dbReference type="SUPFAM" id="SSF51905">
    <property type="entry name" value="FAD/NAD(P)-binding domain"/>
    <property type="match status" value="1"/>
</dbReference>